<gene>
    <name evidence="8" type="ORF">L490_5283</name>
</gene>
<comment type="caution">
    <text evidence="8">The sequence shown here is derived from an EMBL/GenBank/DDBJ whole genome shotgun (WGS) entry which is preliminary data.</text>
</comment>
<dbReference type="SUPFAM" id="SSF54373">
    <property type="entry name" value="FAD-linked reductases, C-terminal domain"/>
    <property type="match status" value="1"/>
</dbReference>
<sequence length="441" mass="47339">MDFDYVIVGAGSAGCVLASRLSEDRNVTVLLMEAGGMGGGLWESIPLGVGKILNQEARVWRNRTEPSEGSGRRAVNWVSGRGLGGSSAVNGMVFARGHPAMYDKMAAAGCEGWDYRHCLPYFLKLEDCGFSSSPNRAQGGPIGVSLAEPDPISDAFLESCTAAGYPRVADYNAQPPDGVSYLQLSVRRGLRSGAAAGYLRPNLNRPNLTILTHATAHRVLFNNRTARGVAFETIHGMVEAVAKREVILCAGAIRTPAILERSGVGRKDVLAGLGIATIADRAEVGENLQDHFMARACFETSEKGTVNHMLNSRWAQIREVLRFGAFRRGIFAGSSLKATGYIRSDPTLDLPNLRLQIGLVSSESRVPTPDAGRRGTPAARAGLDARSSFQIGVYDIYPQSRGSTHIASPNPAQAPYVRPNYLESAVDRRTLVAGLKLVDQL</sequence>
<protein>
    <submittedName>
        <fullName evidence="8">GMC oxidoreductase</fullName>
    </submittedName>
</protein>
<comment type="similarity">
    <text evidence="2 5">Belongs to the GMC oxidoreductase family.</text>
</comment>
<dbReference type="PIRSF" id="PIRSF000137">
    <property type="entry name" value="Alcohol_oxidase"/>
    <property type="match status" value="1"/>
</dbReference>
<proteinExistence type="inferred from homology"/>
<reference evidence="8 9" key="1">
    <citation type="submission" date="2014-03" db="EMBL/GenBank/DDBJ databases">
        <title>Genome sequence of Bordetella bronchiseptica.</title>
        <authorList>
            <person name="Harvill E."/>
            <person name="Goodfield L.L."/>
            <person name="Ivanov Y.V."/>
            <person name="Meyer J.A."/>
            <person name="Muse S.J."/>
            <person name="Jacobs N."/>
            <person name="Bendor L."/>
            <person name="Smallridge W.E."/>
            <person name="Brinkac L.M."/>
            <person name="Sanka R."/>
            <person name="Kim M."/>
            <person name="Losada L."/>
        </authorList>
    </citation>
    <scope>NUCLEOTIDE SEQUENCE [LARGE SCALE GENOMIC DNA]</scope>
    <source>
        <strain evidence="8 9">00-P-2796</strain>
    </source>
</reference>
<evidence type="ECO:0000256" key="1">
    <source>
        <dbReference type="ARBA" id="ARBA00001974"/>
    </source>
</evidence>
<feature type="domain" description="Glucose-methanol-choline oxidoreductase N-terminal" evidence="6">
    <location>
        <begin position="80"/>
        <end position="103"/>
    </location>
</feature>
<organism evidence="8 9">
    <name type="scientific">Bordetella bronchiseptica 00-P-2796</name>
    <dbReference type="NCBI Taxonomy" id="1331199"/>
    <lineage>
        <taxon>Bacteria</taxon>
        <taxon>Pseudomonadati</taxon>
        <taxon>Pseudomonadota</taxon>
        <taxon>Betaproteobacteria</taxon>
        <taxon>Burkholderiales</taxon>
        <taxon>Alcaligenaceae</taxon>
        <taxon>Bordetella</taxon>
    </lineage>
</organism>
<dbReference type="Proteomes" id="UP000025756">
    <property type="component" value="Unassembled WGS sequence"/>
</dbReference>
<dbReference type="PANTHER" id="PTHR11552:SF147">
    <property type="entry name" value="CHOLINE DEHYDROGENASE, MITOCHONDRIAL"/>
    <property type="match status" value="1"/>
</dbReference>
<dbReference type="PROSITE" id="PS00623">
    <property type="entry name" value="GMC_OXRED_1"/>
    <property type="match status" value="1"/>
</dbReference>
<dbReference type="InterPro" id="IPR036188">
    <property type="entry name" value="FAD/NAD-bd_sf"/>
</dbReference>
<evidence type="ECO:0000256" key="3">
    <source>
        <dbReference type="ARBA" id="ARBA00022630"/>
    </source>
</evidence>
<evidence type="ECO:0000256" key="2">
    <source>
        <dbReference type="ARBA" id="ARBA00010790"/>
    </source>
</evidence>
<dbReference type="Gene3D" id="3.30.560.10">
    <property type="entry name" value="Glucose Oxidase, domain 3"/>
    <property type="match status" value="1"/>
</dbReference>
<dbReference type="PROSITE" id="PS00624">
    <property type="entry name" value="GMC_OXRED_2"/>
    <property type="match status" value="1"/>
</dbReference>
<feature type="non-terminal residue" evidence="8">
    <location>
        <position position="441"/>
    </location>
</feature>
<dbReference type="EMBL" id="JGWH01000023">
    <property type="protein sequence ID" value="KCV37902.1"/>
    <property type="molecule type" value="Genomic_DNA"/>
</dbReference>
<dbReference type="Pfam" id="PF00732">
    <property type="entry name" value="GMC_oxred_N"/>
    <property type="match status" value="1"/>
</dbReference>
<dbReference type="Gene3D" id="3.50.50.60">
    <property type="entry name" value="FAD/NAD(P)-binding domain"/>
    <property type="match status" value="1"/>
</dbReference>
<keyword evidence="4 5" id="KW-0274">FAD</keyword>
<keyword evidence="9" id="KW-1185">Reference proteome</keyword>
<evidence type="ECO:0000256" key="4">
    <source>
        <dbReference type="ARBA" id="ARBA00022827"/>
    </source>
</evidence>
<dbReference type="SUPFAM" id="SSF51905">
    <property type="entry name" value="FAD/NAD(P)-binding domain"/>
    <property type="match status" value="1"/>
</dbReference>
<dbReference type="PANTHER" id="PTHR11552">
    <property type="entry name" value="GLUCOSE-METHANOL-CHOLINE GMC OXIDOREDUCTASE"/>
    <property type="match status" value="1"/>
</dbReference>
<dbReference type="InterPro" id="IPR000172">
    <property type="entry name" value="GMC_OxRdtase_N"/>
</dbReference>
<dbReference type="RefSeq" id="WP_161781127.1">
    <property type="nucleotide sequence ID" value="NZ_JGWH01000023.1"/>
</dbReference>
<comment type="cofactor">
    <cofactor evidence="1">
        <name>FAD</name>
        <dbReference type="ChEBI" id="CHEBI:57692"/>
    </cofactor>
</comment>
<evidence type="ECO:0000313" key="8">
    <source>
        <dbReference type="EMBL" id="KCV37902.1"/>
    </source>
</evidence>
<evidence type="ECO:0000259" key="7">
    <source>
        <dbReference type="PROSITE" id="PS00624"/>
    </source>
</evidence>
<feature type="domain" description="Glucose-methanol-choline oxidoreductase N-terminal" evidence="7">
    <location>
        <begin position="251"/>
        <end position="265"/>
    </location>
</feature>
<evidence type="ECO:0000313" key="9">
    <source>
        <dbReference type="Proteomes" id="UP000025756"/>
    </source>
</evidence>
<accession>A0ABR4RNC7</accession>
<evidence type="ECO:0000256" key="5">
    <source>
        <dbReference type="RuleBase" id="RU003968"/>
    </source>
</evidence>
<name>A0ABR4RNC7_BORBO</name>
<keyword evidence="3 5" id="KW-0285">Flavoprotein</keyword>
<evidence type="ECO:0000259" key="6">
    <source>
        <dbReference type="PROSITE" id="PS00623"/>
    </source>
</evidence>
<dbReference type="InterPro" id="IPR012132">
    <property type="entry name" value="GMC_OxRdtase"/>
</dbReference>